<dbReference type="EMBL" id="CP018191">
    <property type="protein sequence ID" value="APH55731.1"/>
    <property type="molecule type" value="Genomic_DNA"/>
</dbReference>
<feature type="transmembrane region" description="Helical" evidence="9">
    <location>
        <begin position="356"/>
        <end position="378"/>
    </location>
</feature>
<feature type="compositionally biased region" description="Polar residues" evidence="8">
    <location>
        <begin position="163"/>
        <end position="188"/>
    </location>
</feature>
<dbReference type="Proteomes" id="UP000182373">
    <property type="component" value="Chromosome"/>
</dbReference>
<evidence type="ECO:0000256" key="1">
    <source>
        <dbReference type="ARBA" id="ARBA00004651"/>
    </source>
</evidence>
<feature type="transmembrane region" description="Helical" evidence="9">
    <location>
        <begin position="42"/>
        <end position="59"/>
    </location>
</feature>
<dbReference type="GO" id="GO:0055085">
    <property type="term" value="P:transmembrane transport"/>
    <property type="evidence" value="ECO:0007669"/>
    <property type="project" value="TreeGrafter"/>
</dbReference>
<evidence type="ECO:0000256" key="8">
    <source>
        <dbReference type="SAM" id="MobiDB-lite"/>
    </source>
</evidence>
<comment type="subcellular location">
    <subcellularLocation>
        <location evidence="1">Cell membrane</location>
        <topology evidence="1">Multi-pass membrane protein</topology>
    </subcellularLocation>
</comment>
<reference evidence="11" key="1">
    <citation type="submission" date="2016-11" db="EMBL/GenBank/DDBJ databases">
        <title>Comparative genomic and phenotypic analysis of Granulibacter bethesdensis clinical isolates from patients with chronic granulomatous disease.</title>
        <authorList>
            <person name="Zarember K.A."/>
            <person name="Porcella S.F."/>
            <person name="Chu J."/>
            <person name="Ding L."/>
            <person name="Dahlstrom E."/>
            <person name="Barbian K."/>
            <person name="Martens C."/>
            <person name="Sykora L."/>
            <person name="Kramer S."/>
            <person name="Pettinato A.M."/>
            <person name="Hong H."/>
            <person name="Wald G."/>
            <person name="Berg L.J."/>
            <person name="Rogge L.S."/>
            <person name="Greenberg D.E."/>
            <person name="Falcone E.L."/>
            <person name="Neves J.F."/>
            <person name="Simoes M.J."/>
            <person name="Casal M."/>
            <person name="Rodriguez-Lopez F.C."/>
            <person name="Zelazny A."/>
            <person name="Gallin J.I."/>
            <person name="Holland S.M."/>
        </authorList>
    </citation>
    <scope>NUCLEOTIDE SEQUENCE [LARGE SCALE GENOMIC DNA]</scope>
    <source>
        <strain evidence="11">NIH9.1</strain>
    </source>
</reference>
<comment type="similarity">
    <text evidence="2">Belongs to the autoinducer-2 exporter (AI-2E) (TC 2.A.86) family.</text>
</comment>
<keyword evidence="6 9" id="KW-1133">Transmembrane helix</keyword>
<keyword evidence="3" id="KW-0813">Transport</keyword>
<evidence type="ECO:0000313" key="11">
    <source>
        <dbReference type="Proteomes" id="UP000182373"/>
    </source>
</evidence>
<feature type="transmembrane region" description="Helical" evidence="9">
    <location>
        <begin position="294"/>
        <end position="316"/>
    </location>
</feature>
<dbReference type="PANTHER" id="PTHR21716">
    <property type="entry name" value="TRANSMEMBRANE PROTEIN"/>
    <property type="match status" value="1"/>
</dbReference>
<gene>
    <name evidence="10" type="ORF">GbCGDNIH9_2397</name>
</gene>
<evidence type="ECO:0000256" key="3">
    <source>
        <dbReference type="ARBA" id="ARBA00022448"/>
    </source>
</evidence>
<name>A0AAC9P9L9_9PROT</name>
<organism evidence="10 11">
    <name type="scientific">Granulibacter bethesdensis</name>
    <dbReference type="NCBI Taxonomy" id="364410"/>
    <lineage>
        <taxon>Bacteria</taxon>
        <taxon>Pseudomonadati</taxon>
        <taxon>Pseudomonadota</taxon>
        <taxon>Alphaproteobacteria</taxon>
        <taxon>Acetobacterales</taxon>
        <taxon>Acetobacteraceae</taxon>
        <taxon>Granulibacter</taxon>
    </lineage>
</organism>
<keyword evidence="4" id="KW-1003">Cell membrane</keyword>
<feature type="transmembrane region" description="Helical" evidence="9">
    <location>
        <begin position="398"/>
        <end position="423"/>
    </location>
</feature>
<evidence type="ECO:0000256" key="4">
    <source>
        <dbReference type="ARBA" id="ARBA00022475"/>
    </source>
</evidence>
<feature type="region of interest" description="Disordered" evidence="8">
    <location>
        <begin position="1"/>
        <end position="23"/>
    </location>
</feature>
<evidence type="ECO:0000256" key="7">
    <source>
        <dbReference type="ARBA" id="ARBA00023136"/>
    </source>
</evidence>
<accession>A0AAC9P9L9</accession>
<feature type="transmembrane region" description="Helical" evidence="9">
    <location>
        <begin position="92"/>
        <end position="113"/>
    </location>
</feature>
<sequence>MKPFRSKATLMPDAPSSSSSSLLPPVADNRVRIAAAETPSSNDLRAVVIGVVVVAALYLGREVLVPITLAVLLSFVLSPLVSVLRRLWMPRFIAVVLAVLLALGIILALGGLIGTQLAQLADNVPRYQSTILDKADLLRDWAMTRAGHIADRLGTFGHERSARPSSSQTSTPENQASSGPPAQSTHDQTALPPPQRMGDRNLQPHGGREGVGKEAQPVPVTIAPVNPSPLEIAERYLSPIIAPLASTGIVFIVAIFMLMRLEDLRDRMIRLFGSSDLHRTTLAMDDAASRLSRYFLAQLGLNAAFGLITGLGLWMIGVPSPALWGVIAGLMRFVPYIGTPLAAIPPIALAAAVDPGWSMALWAVGMFLVAESMMGQVVEPLLYGHSTGLSPLAVMLSAIFWTWLWGSIGLILSTPLTVCLVVMGRHIPKLEFLDVLLGDRPALTPVESFYQRMLAGDSDEVQDHAEILLRERSLSSYYDDVALKALQLAGRDAQRGVLAPDRVEVILQQVRDLTDELADFDDEALLPEEAAGTMTETSALSSDTHGEPPSAGSYSIVCVAGRGPLDEGAAIMLAQLMAKHGLPARVLSRHAVRGGRIAQTDLGAVDLVCVSYLEVTSRPAHLRMLMQRLRTHAPHAKLMVGLWPTGNPVLSDEAQREMIGADYYVTSLRDAVRLAHAAAVEHQSGMAA</sequence>
<evidence type="ECO:0000256" key="5">
    <source>
        <dbReference type="ARBA" id="ARBA00022692"/>
    </source>
</evidence>
<keyword evidence="7 9" id="KW-0472">Membrane</keyword>
<dbReference type="Pfam" id="PF01594">
    <property type="entry name" value="AI-2E_transport"/>
    <property type="match status" value="2"/>
</dbReference>
<dbReference type="InterPro" id="IPR002549">
    <property type="entry name" value="AI-2E-like"/>
</dbReference>
<keyword evidence="5 9" id="KW-0812">Transmembrane</keyword>
<feature type="transmembrane region" description="Helical" evidence="9">
    <location>
        <begin position="236"/>
        <end position="259"/>
    </location>
</feature>
<protein>
    <submittedName>
        <fullName evidence="10">Membrane spanning protein</fullName>
    </submittedName>
</protein>
<dbReference type="GO" id="GO:0005886">
    <property type="term" value="C:plasma membrane"/>
    <property type="evidence" value="ECO:0007669"/>
    <property type="project" value="UniProtKB-SubCell"/>
</dbReference>
<dbReference type="PANTHER" id="PTHR21716:SF53">
    <property type="entry name" value="PERMEASE PERM-RELATED"/>
    <property type="match status" value="1"/>
</dbReference>
<proteinExistence type="inferred from homology"/>
<evidence type="ECO:0000313" key="10">
    <source>
        <dbReference type="EMBL" id="APH55731.1"/>
    </source>
</evidence>
<evidence type="ECO:0000256" key="2">
    <source>
        <dbReference type="ARBA" id="ARBA00009773"/>
    </source>
</evidence>
<feature type="region of interest" description="Disordered" evidence="8">
    <location>
        <begin position="158"/>
        <end position="224"/>
    </location>
</feature>
<dbReference type="AlphaFoldDB" id="A0AAC9P9L9"/>
<feature type="transmembrane region" description="Helical" evidence="9">
    <location>
        <begin position="322"/>
        <end position="344"/>
    </location>
</feature>
<feature type="transmembrane region" description="Helical" evidence="9">
    <location>
        <begin position="65"/>
        <end position="85"/>
    </location>
</feature>
<evidence type="ECO:0000256" key="9">
    <source>
        <dbReference type="SAM" id="Phobius"/>
    </source>
</evidence>
<evidence type="ECO:0000256" key="6">
    <source>
        <dbReference type="ARBA" id="ARBA00022989"/>
    </source>
</evidence>